<comment type="pathway">
    <text evidence="6">Amino-acid biosynthesis; glycine biosynthesis; glycine from L-serine: step 1/1.</text>
</comment>
<proteinExistence type="inferred from homology"/>
<dbReference type="InterPro" id="IPR015421">
    <property type="entry name" value="PyrdxlP-dep_Trfase_major"/>
</dbReference>
<dbReference type="PANTHER" id="PTHR11680:SF35">
    <property type="entry name" value="SERINE HYDROXYMETHYLTRANSFERASE 1"/>
    <property type="match status" value="1"/>
</dbReference>
<dbReference type="UniPathway" id="UPA00193"/>
<gene>
    <name evidence="6" type="primary">glyA</name>
    <name evidence="9" type="ORF">COU07_02470</name>
</gene>
<evidence type="ECO:0000313" key="10">
    <source>
        <dbReference type="Proteomes" id="UP000231157"/>
    </source>
</evidence>
<dbReference type="SUPFAM" id="SSF53383">
    <property type="entry name" value="PLP-dependent transferases"/>
    <property type="match status" value="1"/>
</dbReference>
<dbReference type="Proteomes" id="UP000231157">
    <property type="component" value="Unassembled WGS sequence"/>
</dbReference>
<dbReference type="Pfam" id="PF00464">
    <property type="entry name" value="SHMT"/>
    <property type="match status" value="1"/>
</dbReference>
<comment type="caution">
    <text evidence="6">Lacks conserved residue(s) required for the propagation of feature annotation.</text>
</comment>
<comment type="pathway">
    <text evidence="6">One-carbon metabolism; tetrahydrofolate interconversion.</text>
</comment>
<dbReference type="GO" id="GO:0008168">
    <property type="term" value="F:methyltransferase activity"/>
    <property type="evidence" value="ECO:0007669"/>
    <property type="project" value="UniProtKB-KW"/>
</dbReference>
<evidence type="ECO:0000256" key="7">
    <source>
        <dbReference type="PIRSR" id="PIRSR000412-50"/>
    </source>
</evidence>
<dbReference type="GO" id="GO:0019264">
    <property type="term" value="P:glycine biosynthetic process from serine"/>
    <property type="evidence" value="ECO:0007669"/>
    <property type="project" value="UniProtKB-UniRule"/>
</dbReference>
<feature type="binding site" evidence="6">
    <location>
        <position position="251"/>
    </location>
    <ligand>
        <name>(6S)-5,6,7,8-tetrahydrofolate</name>
        <dbReference type="ChEBI" id="CHEBI:57453"/>
    </ligand>
</feature>
<evidence type="ECO:0000313" key="9">
    <source>
        <dbReference type="EMBL" id="PIR89186.1"/>
    </source>
</evidence>
<dbReference type="GO" id="GO:0004372">
    <property type="term" value="F:glycine hydroxymethyltransferase activity"/>
    <property type="evidence" value="ECO:0007669"/>
    <property type="project" value="UniProtKB-UniRule"/>
</dbReference>
<keyword evidence="6" id="KW-0028">Amino-acid biosynthesis</keyword>
<feature type="site" description="Plays an important role in substrate specificity" evidence="6">
    <location>
        <position position="223"/>
    </location>
</feature>
<dbReference type="UniPathway" id="UPA00288">
    <property type="reaction ID" value="UER01023"/>
</dbReference>
<dbReference type="GO" id="GO:0005829">
    <property type="term" value="C:cytosol"/>
    <property type="evidence" value="ECO:0007669"/>
    <property type="project" value="TreeGrafter"/>
</dbReference>
<evidence type="ECO:0000256" key="3">
    <source>
        <dbReference type="ARBA" id="ARBA00022563"/>
    </source>
</evidence>
<reference evidence="10" key="1">
    <citation type="submission" date="2017-09" db="EMBL/GenBank/DDBJ databases">
        <title>Depth-based differentiation of microbial function through sediment-hosted aquifers and enrichment of novel symbionts in the deep terrestrial subsurface.</title>
        <authorList>
            <person name="Probst A.J."/>
            <person name="Ladd B."/>
            <person name="Jarett J.K."/>
            <person name="Geller-Mcgrath D.E."/>
            <person name="Sieber C.M.K."/>
            <person name="Emerson J.B."/>
            <person name="Anantharaman K."/>
            <person name="Thomas B.C."/>
            <person name="Malmstrom R."/>
            <person name="Stieglmeier M."/>
            <person name="Klingl A."/>
            <person name="Woyke T."/>
            <person name="Ryan C.M."/>
            <person name="Banfield J.F."/>
        </authorList>
    </citation>
    <scope>NUCLEOTIDE SEQUENCE [LARGE SCALE GENOMIC DNA]</scope>
</reference>
<dbReference type="Gene3D" id="3.40.640.10">
    <property type="entry name" value="Type I PLP-dependent aspartate aminotransferase-like (Major domain)"/>
    <property type="match status" value="1"/>
</dbReference>
<dbReference type="InterPro" id="IPR015422">
    <property type="entry name" value="PyrdxlP-dep_Trfase_small"/>
</dbReference>
<dbReference type="InterPro" id="IPR049943">
    <property type="entry name" value="Ser_HO-MeTrfase-like"/>
</dbReference>
<dbReference type="EMBL" id="PFAZ01000005">
    <property type="protein sequence ID" value="PIR89186.1"/>
    <property type="molecule type" value="Genomic_DNA"/>
</dbReference>
<dbReference type="PROSITE" id="PS00096">
    <property type="entry name" value="SHMT"/>
    <property type="match status" value="1"/>
</dbReference>
<dbReference type="GO" id="GO:0035999">
    <property type="term" value="P:tetrahydrofolate interconversion"/>
    <property type="evidence" value="ECO:0007669"/>
    <property type="project" value="UniProtKB-UniRule"/>
</dbReference>
<keyword evidence="3 6" id="KW-0554">One-carbon metabolism</keyword>
<name>A0A2H0UU57_9BACT</name>
<feature type="binding site" evidence="6">
    <location>
        <position position="115"/>
    </location>
    <ligand>
        <name>(6S)-5,6,7,8-tetrahydrofolate</name>
        <dbReference type="ChEBI" id="CHEBI:57453"/>
    </ligand>
</feature>
<comment type="catalytic activity">
    <reaction evidence="6">
        <text>(6R)-5,10-methylene-5,6,7,8-tetrahydrofolate + glycine + H2O = (6S)-5,6,7,8-tetrahydrofolate + L-serine</text>
        <dbReference type="Rhea" id="RHEA:15481"/>
        <dbReference type="ChEBI" id="CHEBI:15377"/>
        <dbReference type="ChEBI" id="CHEBI:15636"/>
        <dbReference type="ChEBI" id="CHEBI:33384"/>
        <dbReference type="ChEBI" id="CHEBI:57305"/>
        <dbReference type="ChEBI" id="CHEBI:57453"/>
        <dbReference type="EC" id="2.1.2.1"/>
    </reaction>
</comment>
<keyword evidence="6" id="KW-0963">Cytoplasm</keyword>
<dbReference type="GO" id="GO:0032259">
    <property type="term" value="P:methylation"/>
    <property type="evidence" value="ECO:0007669"/>
    <property type="project" value="UniProtKB-KW"/>
</dbReference>
<accession>A0A2H0UU57</accession>
<keyword evidence="4 6" id="KW-0808">Transferase</keyword>
<feature type="binding site" evidence="6">
    <location>
        <begin position="119"/>
        <end position="121"/>
    </location>
    <ligand>
        <name>(6S)-5,6,7,8-tetrahydrofolate</name>
        <dbReference type="ChEBI" id="CHEBI:57453"/>
    </ligand>
</feature>
<protein>
    <recommendedName>
        <fullName evidence="6">Serine hydroxymethyltransferase</fullName>
        <shortName evidence="6">SHMT</shortName>
        <shortName evidence="6">Serine methylase</shortName>
        <ecNumber evidence="6">2.1.2.1</ecNumber>
    </recommendedName>
</protein>
<feature type="domain" description="Serine hydroxymethyltransferase-like" evidence="8">
    <location>
        <begin position="2"/>
        <end position="393"/>
    </location>
</feature>
<sequence>MDNILKKLMISEKTRQETTLDLIPSENVAQPEMLGILGSPLVNKYSEGYPGARYYPGNEFCDEIELLAKERALSVFGVSGSLWNVNVQPYSGSPANQAIYFALARSGDTIMGLSLAHGGHLTHGHHVSFSGKQYRSNPYGVDLKSGLIDYDELKASAFDAKPKIIFSGSSAYPRQIDFEKIGSIAREVQAYHVADISHIAGLVATGLHPSPFPYADVVMTTMHKTLRGPRGAVIFSRNKDMSVQNENGDSEEHVKTISEAIDRAVFPGLQGGPHNNVTAAIAWAFSEAMGKKFKSYMERVVKNAKVLSEELSRLGFELIAGGTDTHLMLINLKSLDIGGADAEKMLEWSHILANRNSIPGDAHPRKPSGIRLGTPSLTSRGMKEKEMKQVALLIHRVLVGKETVKDEVKKLCKKFPLPYKGKV</sequence>
<evidence type="ECO:0000256" key="6">
    <source>
        <dbReference type="HAMAP-Rule" id="MF_00051"/>
    </source>
</evidence>
<dbReference type="Gene3D" id="3.90.1150.10">
    <property type="entry name" value="Aspartate Aminotransferase, domain 1"/>
    <property type="match status" value="1"/>
</dbReference>
<dbReference type="PANTHER" id="PTHR11680">
    <property type="entry name" value="SERINE HYDROXYMETHYLTRANSFERASE"/>
    <property type="match status" value="1"/>
</dbReference>
<evidence type="ECO:0000256" key="1">
    <source>
        <dbReference type="ARBA" id="ARBA00001933"/>
    </source>
</evidence>
<comment type="caution">
    <text evidence="9">The sequence shown here is derived from an EMBL/GenBank/DDBJ whole genome shotgun (WGS) entry which is preliminary data.</text>
</comment>
<comment type="similarity">
    <text evidence="2 6">Belongs to the SHMT family.</text>
</comment>
<dbReference type="InterPro" id="IPR019798">
    <property type="entry name" value="Ser_HO-MeTrfase_PLP_BS"/>
</dbReference>
<dbReference type="CDD" id="cd00378">
    <property type="entry name" value="SHMT"/>
    <property type="match status" value="1"/>
</dbReference>
<dbReference type="InterPro" id="IPR015424">
    <property type="entry name" value="PyrdxlP-dep_Trfase"/>
</dbReference>
<dbReference type="HAMAP" id="MF_00051">
    <property type="entry name" value="SHMT"/>
    <property type="match status" value="1"/>
</dbReference>
<dbReference type="InterPro" id="IPR001085">
    <property type="entry name" value="Ser_HO-MeTrfase"/>
</dbReference>
<evidence type="ECO:0000259" key="8">
    <source>
        <dbReference type="Pfam" id="PF00464"/>
    </source>
</evidence>
<keyword evidence="5 6" id="KW-0663">Pyridoxal phosphate</keyword>
<dbReference type="GO" id="GO:0030170">
    <property type="term" value="F:pyridoxal phosphate binding"/>
    <property type="evidence" value="ECO:0007669"/>
    <property type="project" value="UniProtKB-UniRule"/>
</dbReference>
<dbReference type="NCBIfam" id="NF000586">
    <property type="entry name" value="PRK00011.1"/>
    <property type="match status" value="1"/>
</dbReference>
<evidence type="ECO:0000256" key="5">
    <source>
        <dbReference type="ARBA" id="ARBA00022898"/>
    </source>
</evidence>
<comment type="subcellular location">
    <subcellularLocation>
        <location evidence="6">Cytoplasm</location>
    </subcellularLocation>
</comment>
<evidence type="ECO:0000256" key="2">
    <source>
        <dbReference type="ARBA" id="ARBA00006376"/>
    </source>
</evidence>
<comment type="cofactor">
    <cofactor evidence="1 6 7">
        <name>pyridoxal 5'-phosphate</name>
        <dbReference type="ChEBI" id="CHEBI:597326"/>
    </cofactor>
</comment>
<comment type="function">
    <text evidence="6">Catalyzes the reversible interconversion of serine and glycine with tetrahydrofolate (THF) serving as the one-carbon carrier. This reaction serves as the major source of one-carbon groups required for the biosynthesis of purines, thymidylate, methionine, and other important biomolecules. Also exhibits THF-independent aldolase activity toward beta-hydroxyamino acids, producing glycine and aldehydes, via a retro-aldol mechanism.</text>
</comment>
<dbReference type="PIRSF" id="PIRSF000412">
    <property type="entry name" value="SHMT"/>
    <property type="match status" value="1"/>
</dbReference>
<evidence type="ECO:0000256" key="4">
    <source>
        <dbReference type="ARBA" id="ARBA00022679"/>
    </source>
</evidence>
<dbReference type="InterPro" id="IPR039429">
    <property type="entry name" value="SHMT-like_dom"/>
</dbReference>
<comment type="subunit">
    <text evidence="6">Homodimer.</text>
</comment>
<feature type="modified residue" description="N6-(pyridoxal phosphate)lysine" evidence="6 7">
    <location>
        <position position="224"/>
    </location>
</feature>
<dbReference type="AlphaFoldDB" id="A0A2H0UU57"/>
<dbReference type="EC" id="2.1.2.1" evidence="6"/>
<organism evidence="9 10">
    <name type="scientific">Candidatus Harrisonbacteria bacterium CG10_big_fil_rev_8_21_14_0_10_40_38</name>
    <dbReference type="NCBI Taxonomy" id="1974583"/>
    <lineage>
        <taxon>Bacteria</taxon>
        <taxon>Candidatus Harrisoniibacteriota</taxon>
    </lineage>
</organism>
<keyword evidence="9" id="KW-0489">Methyltransferase</keyword>